<proteinExistence type="predicted"/>
<dbReference type="AlphaFoldDB" id="A0A817FGA1"/>
<reference evidence="1" key="1">
    <citation type="submission" date="2021-02" db="EMBL/GenBank/DDBJ databases">
        <authorList>
            <person name="Bekaert M."/>
        </authorList>
    </citation>
    <scope>NUCLEOTIDE SEQUENCE</scope>
    <source>
        <strain evidence="1">IoA-00</strain>
    </source>
</reference>
<gene>
    <name evidence="1" type="ORF">LSAA_402</name>
</gene>
<name>A0A817FGA1_LEPSM</name>
<organism evidence="1 2">
    <name type="scientific">Lepeophtheirus salmonis</name>
    <name type="common">Salmon louse</name>
    <name type="synonym">Caligus salmonis</name>
    <dbReference type="NCBI Taxonomy" id="72036"/>
    <lineage>
        <taxon>Eukaryota</taxon>
        <taxon>Metazoa</taxon>
        <taxon>Ecdysozoa</taxon>
        <taxon>Arthropoda</taxon>
        <taxon>Crustacea</taxon>
        <taxon>Multicrustacea</taxon>
        <taxon>Hexanauplia</taxon>
        <taxon>Copepoda</taxon>
        <taxon>Siphonostomatoida</taxon>
        <taxon>Caligidae</taxon>
        <taxon>Lepeophtheirus</taxon>
    </lineage>
</organism>
<sequence>MESIKKQLASASQALLNAALSNLLCMGEAKQYYSPPPPQVEDTDIFWCDDQGLFNMGTTTVGEVCTISSLSLVTQKPKIRQRNHQQKKNVKVLDKREYHIQRLDKKKELADNLDWSIIGLMDGDREFLPSMVSFREDIREKRTYAVTWDDIPKVFIQLGIPP</sequence>
<evidence type="ECO:0000313" key="1">
    <source>
        <dbReference type="EMBL" id="CAF2748339.1"/>
    </source>
</evidence>
<keyword evidence="2" id="KW-1185">Reference proteome</keyword>
<protein>
    <submittedName>
        <fullName evidence="1">(salmon louse) hypothetical protein</fullName>
    </submittedName>
</protein>
<evidence type="ECO:0000313" key="2">
    <source>
        <dbReference type="Proteomes" id="UP000675881"/>
    </source>
</evidence>
<dbReference type="Proteomes" id="UP000675881">
    <property type="component" value="Unassembled WGS sequence"/>
</dbReference>
<comment type="caution">
    <text evidence="1">The sequence shown here is derived from an EMBL/GenBank/DDBJ whole genome shotgun (WGS) entry which is preliminary data.</text>
</comment>
<accession>A0A817FGA1</accession>
<dbReference type="EMBL" id="CAJNVT010000260">
    <property type="protein sequence ID" value="CAF2748339.1"/>
    <property type="molecule type" value="Genomic_DNA"/>
</dbReference>